<evidence type="ECO:0000313" key="20">
    <source>
        <dbReference type="Proteomes" id="UP000298860"/>
    </source>
</evidence>
<evidence type="ECO:0000256" key="13">
    <source>
        <dbReference type="ARBA" id="ARBA00031538"/>
    </source>
</evidence>
<evidence type="ECO:0000256" key="17">
    <source>
        <dbReference type="SAM" id="Phobius"/>
    </source>
</evidence>
<keyword evidence="6 16" id="KW-0812">Transmembrane</keyword>
<feature type="domain" description="Membrane insertase YidC/Oxa/ALB C-terminal" evidence="18">
    <location>
        <begin position="36"/>
        <end position="226"/>
    </location>
</feature>
<evidence type="ECO:0000256" key="11">
    <source>
        <dbReference type="ARBA" id="ARBA00025034"/>
    </source>
</evidence>
<dbReference type="InterPro" id="IPR047196">
    <property type="entry name" value="YidC_ALB_C"/>
</dbReference>
<evidence type="ECO:0000256" key="8">
    <source>
        <dbReference type="ARBA" id="ARBA00022989"/>
    </source>
</evidence>
<gene>
    <name evidence="19" type="primary">yidC_2</name>
    <name evidence="19" type="ORF">GTS_39430</name>
</gene>
<comment type="function">
    <text evidence="11">Required for the insertion and/or proper folding and/or complex formation of integral membrane proteins into the membrane. Involved in integration of membrane proteins that insert both dependently and independently of the Sec translocase complex, as well as at least some lipoproteins. Aids folding of multispanning membrane proteins.</text>
</comment>
<evidence type="ECO:0000256" key="14">
    <source>
        <dbReference type="ARBA" id="ARBA00033245"/>
    </source>
</evidence>
<reference evidence="20" key="1">
    <citation type="submission" date="2019-04" db="EMBL/GenBank/DDBJ databases">
        <title>Draft genome sequence of Pseudonocardiaceae bacterium SL3-2-4.</title>
        <authorList>
            <person name="Ningsih F."/>
            <person name="Yokota A."/>
            <person name="Sakai Y."/>
            <person name="Nanatani K."/>
            <person name="Yabe S."/>
            <person name="Oetari A."/>
            <person name="Sjamsuridzal W."/>
        </authorList>
    </citation>
    <scope>NUCLEOTIDE SEQUENCE [LARGE SCALE GENOMIC DNA]</scope>
    <source>
        <strain evidence="20">SL3-2-4</strain>
    </source>
</reference>
<dbReference type="GO" id="GO:0032977">
    <property type="term" value="F:membrane insertase activity"/>
    <property type="evidence" value="ECO:0007669"/>
    <property type="project" value="InterPro"/>
</dbReference>
<evidence type="ECO:0000256" key="7">
    <source>
        <dbReference type="ARBA" id="ARBA00022927"/>
    </source>
</evidence>
<feature type="transmembrane region" description="Helical" evidence="17">
    <location>
        <begin position="96"/>
        <end position="120"/>
    </location>
</feature>
<dbReference type="NCBIfam" id="TIGR03592">
    <property type="entry name" value="yidC_oxa1_cterm"/>
    <property type="match status" value="1"/>
</dbReference>
<dbReference type="Pfam" id="PF02096">
    <property type="entry name" value="60KD_IMP"/>
    <property type="match status" value="1"/>
</dbReference>
<evidence type="ECO:0000256" key="10">
    <source>
        <dbReference type="ARBA" id="ARBA00023186"/>
    </source>
</evidence>
<dbReference type="EMBL" id="BJFL01000023">
    <property type="protein sequence ID" value="GDY32310.1"/>
    <property type="molecule type" value="Genomic_DNA"/>
</dbReference>
<evidence type="ECO:0000256" key="9">
    <source>
        <dbReference type="ARBA" id="ARBA00023136"/>
    </source>
</evidence>
<evidence type="ECO:0000256" key="1">
    <source>
        <dbReference type="ARBA" id="ARBA00004651"/>
    </source>
</evidence>
<evidence type="ECO:0000256" key="3">
    <source>
        <dbReference type="ARBA" id="ARBA00015325"/>
    </source>
</evidence>
<organism evidence="19 20">
    <name type="scientific">Gandjariella thermophila</name>
    <dbReference type="NCBI Taxonomy" id="1931992"/>
    <lineage>
        <taxon>Bacteria</taxon>
        <taxon>Bacillati</taxon>
        <taxon>Actinomycetota</taxon>
        <taxon>Actinomycetes</taxon>
        <taxon>Pseudonocardiales</taxon>
        <taxon>Pseudonocardiaceae</taxon>
        <taxon>Gandjariella</taxon>
    </lineage>
</organism>
<comment type="subcellular location">
    <subcellularLocation>
        <location evidence="1">Cell membrane</location>
        <topology evidence="1">Multi-pass membrane protein</topology>
    </subcellularLocation>
    <subcellularLocation>
        <location evidence="16">Membrane</location>
        <topology evidence="16">Multi-pass membrane protein</topology>
    </subcellularLocation>
</comment>
<keyword evidence="9 17" id="KW-0472">Membrane</keyword>
<feature type="transmembrane region" description="Helical" evidence="17">
    <location>
        <begin position="155"/>
        <end position="177"/>
    </location>
</feature>
<keyword evidence="20" id="KW-1185">Reference proteome</keyword>
<keyword evidence="4" id="KW-0813">Transport</keyword>
<dbReference type="CDD" id="cd20070">
    <property type="entry name" value="5TM_YidC_Alb3"/>
    <property type="match status" value="1"/>
</dbReference>
<evidence type="ECO:0000256" key="16">
    <source>
        <dbReference type="RuleBase" id="RU003945"/>
    </source>
</evidence>
<evidence type="ECO:0000313" key="19">
    <source>
        <dbReference type="EMBL" id="GDY32310.1"/>
    </source>
</evidence>
<dbReference type="Proteomes" id="UP000298860">
    <property type="component" value="Unassembled WGS sequence"/>
</dbReference>
<feature type="transmembrane region" description="Helical" evidence="17">
    <location>
        <begin position="20"/>
        <end position="49"/>
    </location>
</feature>
<protein>
    <recommendedName>
        <fullName evidence="3">Membrane protein insertase YidC</fullName>
    </recommendedName>
    <alternativeName>
        <fullName evidence="15">Foldase YidC</fullName>
    </alternativeName>
    <alternativeName>
        <fullName evidence="14">Membrane integrase YidC</fullName>
    </alternativeName>
    <alternativeName>
        <fullName evidence="13">Membrane protein YidC</fullName>
    </alternativeName>
</protein>
<dbReference type="AlphaFoldDB" id="A0A4D4JBB6"/>
<comment type="similarity">
    <text evidence="2">Belongs to the OXA1/ALB3/YidC family. Type 1 subfamily.</text>
</comment>
<comment type="caution">
    <text evidence="19">The sequence shown here is derived from an EMBL/GenBank/DDBJ whole genome shotgun (WGS) entry which is preliminary data.</text>
</comment>
<feature type="transmembrane region" description="Helical" evidence="17">
    <location>
        <begin position="197"/>
        <end position="221"/>
    </location>
</feature>
<dbReference type="PANTHER" id="PTHR12428:SF65">
    <property type="entry name" value="CYTOCHROME C OXIDASE ASSEMBLY PROTEIN COX18, MITOCHONDRIAL"/>
    <property type="match status" value="1"/>
</dbReference>
<evidence type="ECO:0000256" key="15">
    <source>
        <dbReference type="ARBA" id="ARBA00033342"/>
    </source>
</evidence>
<evidence type="ECO:0000256" key="6">
    <source>
        <dbReference type="ARBA" id="ARBA00022692"/>
    </source>
</evidence>
<evidence type="ECO:0000259" key="18">
    <source>
        <dbReference type="Pfam" id="PF02096"/>
    </source>
</evidence>
<name>A0A4D4JBB6_9PSEU</name>
<sequence length="230" mass="24381">MFPFTLLDAPMSGAYHLVAALAGAVHPLLGGASTAAAIMLFTAAVRLLLHPLVRAQVRAERARAALQPEVDRLRRRHRDQPERLQRELVALHRRHGVPMFAGCLPTLLQLPFFSVTYRLFSSPTVGGVTNALLGHTLFGVPLGAHLFGSLGGSGVLVFAGLAALLAVVAALSSVWLARTTPATAPAGRLLRLLPFGTVLAAAVLPLAAGLYLLTSTTWTLVERAALRRRG</sequence>
<dbReference type="GO" id="GO:0005886">
    <property type="term" value="C:plasma membrane"/>
    <property type="evidence" value="ECO:0007669"/>
    <property type="project" value="UniProtKB-SubCell"/>
</dbReference>
<keyword evidence="5" id="KW-1003">Cell membrane</keyword>
<dbReference type="InterPro" id="IPR028055">
    <property type="entry name" value="YidC/Oxa/ALB_C"/>
</dbReference>
<accession>A0A4D4JBB6</accession>
<keyword evidence="10" id="KW-0143">Chaperone</keyword>
<proteinExistence type="inferred from homology"/>
<dbReference type="PANTHER" id="PTHR12428">
    <property type="entry name" value="OXA1"/>
    <property type="match status" value="1"/>
</dbReference>
<comment type="subunit">
    <text evidence="12">Interacts with the Sec translocase complex via SecD. Specifically interacts with transmembrane segments of nascent integral membrane proteins during membrane integration.</text>
</comment>
<dbReference type="GO" id="GO:0015031">
    <property type="term" value="P:protein transport"/>
    <property type="evidence" value="ECO:0007669"/>
    <property type="project" value="UniProtKB-KW"/>
</dbReference>
<dbReference type="GO" id="GO:0051205">
    <property type="term" value="P:protein insertion into membrane"/>
    <property type="evidence" value="ECO:0007669"/>
    <property type="project" value="TreeGrafter"/>
</dbReference>
<keyword evidence="7" id="KW-0653">Protein transport</keyword>
<evidence type="ECO:0000256" key="4">
    <source>
        <dbReference type="ARBA" id="ARBA00022448"/>
    </source>
</evidence>
<feature type="transmembrane region" description="Helical" evidence="17">
    <location>
        <begin position="132"/>
        <end position="148"/>
    </location>
</feature>
<evidence type="ECO:0000256" key="12">
    <source>
        <dbReference type="ARBA" id="ARBA00026028"/>
    </source>
</evidence>
<keyword evidence="8 17" id="KW-1133">Transmembrane helix</keyword>
<evidence type="ECO:0000256" key="5">
    <source>
        <dbReference type="ARBA" id="ARBA00022475"/>
    </source>
</evidence>
<dbReference type="InterPro" id="IPR001708">
    <property type="entry name" value="YidC/ALB3/OXA1/COX18"/>
</dbReference>
<evidence type="ECO:0000256" key="2">
    <source>
        <dbReference type="ARBA" id="ARBA00010527"/>
    </source>
</evidence>